<sequence length="86" mass="10016">MQHSIKTAVSLPEDLMKRVEKLRASVGINRSQFFLKALQTYIDEFPESGEKKVASLYKQIQETDKKILGQFGQHSYKNLPPYREEE</sequence>
<name>A0A1J4SCR6_9BACT</name>
<evidence type="ECO:0000313" key="2">
    <source>
        <dbReference type="EMBL" id="OIN96460.1"/>
    </source>
</evidence>
<evidence type="ECO:0000313" key="3">
    <source>
        <dbReference type="Proteomes" id="UP000182278"/>
    </source>
</evidence>
<accession>A0A1J4SCR6</accession>
<dbReference type="Gene3D" id="1.10.1220.10">
    <property type="entry name" value="Met repressor-like"/>
    <property type="match status" value="1"/>
</dbReference>
<proteinExistence type="predicted"/>
<reference evidence="2 3" key="1">
    <citation type="journal article" date="2016" name="Environ. Microbiol.">
        <title>Genomic resolution of a cold subsurface aquifer community provides metabolic insights for novel microbes adapted to high CO concentrations.</title>
        <authorList>
            <person name="Probst A.J."/>
            <person name="Castelle C.J."/>
            <person name="Singh A."/>
            <person name="Brown C.T."/>
            <person name="Anantharaman K."/>
            <person name="Sharon I."/>
            <person name="Hug L.A."/>
            <person name="Burstein D."/>
            <person name="Emerson J.B."/>
            <person name="Thomas B.C."/>
            <person name="Banfield J.F."/>
        </authorList>
    </citation>
    <scope>NUCLEOTIDE SEQUENCE [LARGE SCALE GENOMIC DNA]</scope>
    <source>
        <strain evidence="2">CG1_02_38_46</strain>
    </source>
</reference>
<dbReference type="Pfam" id="PF01402">
    <property type="entry name" value="RHH_1"/>
    <property type="match status" value="1"/>
</dbReference>
<organism evidence="2 3">
    <name type="scientific">Candidatus Desantisbacteria bacterium CG1_02_38_46</name>
    <dbReference type="NCBI Taxonomy" id="1817893"/>
    <lineage>
        <taxon>Bacteria</taxon>
        <taxon>Candidatus Desantisiibacteriota</taxon>
    </lineage>
</organism>
<gene>
    <name evidence="2" type="ORF">AUJ66_06220</name>
</gene>
<dbReference type="GO" id="GO:0006355">
    <property type="term" value="P:regulation of DNA-templated transcription"/>
    <property type="evidence" value="ECO:0007669"/>
    <property type="project" value="InterPro"/>
</dbReference>
<dbReference type="Proteomes" id="UP000182278">
    <property type="component" value="Unassembled WGS sequence"/>
</dbReference>
<evidence type="ECO:0000259" key="1">
    <source>
        <dbReference type="Pfam" id="PF01402"/>
    </source>
</evidence>
<dbReference type="EMBL" id="MNUO01000094">
    <property type="protein sequence ID" value="OIN96460.1"/>
    <property type="molecule type" value="Genomic_DNA"/>
</dbReference>
<dbReference type="InterPro" id="IPR013321">
    <property type="entry name" value="Arc_rbn_hlx_hlx"/>
</dbReference>
<comment type="caution">
    <text evidence="2">The sequence shown here is derived from an EMBL/GenBank/DDBJ whole genome shotgun (WGS) entry which is preliminary data.</text>
</comment>
<dbReference type="AlphaFoldDB" id="A0A1J4SCR6"/>
<feature type="domain" description="Ribbon-helix-helix protein CopG" evidence="1">
    <location>
        <begin position="9"/>
        <end position="43"/>
    </location>
</feature>
<protein>
    <recommendedName>
        <fullName evidence="1">Ribbon-helix-helix protein CopG domain-containing protein</fullName>
    </recommendedName>
</protein>
<dbReference type="STRING" id="1817893.AUJ66_06220"/>
<dbReference type="InterPro" id="IPR002145">
    <property type="entry name" value="CopG"/>
</dbReference>